<comment type="function">
    <text evidence="1">Does not bind lactose, and may not bind carbohydrates.</text>
</comment>
<proteinExistence type="predicted"/>
<dbReference type="PANTHER" id="PTHR11346">
    <property type="entry name" value="GALECTIN"/>
    <property type="match status" value="1"/>
</dbReference>
<dbReference type="InterPro" id="IPR001079">
    <property type="entry name" value="Galectin_CRD"/>
</dbReference>
<keyword evidence="2 3" id="KW-0430">Lectin</keyword>
<evidence type="ECO:0000313" key="6">
    <source>
        <dbReference type="Ensembl" id="ENSCMIP00000002091.1"/>
    </source>
</evidence>
<dbReference type="PROSITE" id="PS51304">
    <property type="entry name" value="GALECTIN"/>
    <property type="match status" value="1"/>
</dbReference>
<name>A0A4W3GFE4_CALMI</name>
<evidence type="ECO:0000256" key="4">
    <source>
        <dbReference type="SAM" id="MobiDB-lite"/>
    </source>
</evidence>
<protein>
    <recommendedName>
        <fullName evidence="3">Galectin</fullName>
    </recommendedName>
</protein>
<dbReference type="InterPro" id="IPR044156">
    <property type="entry name" value="Galectin-like"/>
</dbReference>
<dbReference type="CDD" id="cd00070">
    <property type="entry name" value="GLECT"/>
    <property type="match status" value="1"/>
</dbReference>
<feature type="domain" description="Galectin" evidence="5">
    <location>
        <begin position="100"/>
        <end position="188"/>
    </location>
</feature>
<dbReference type="Ensembl" id="ENSCMIT00000002170.1">
    <property type="protein sequence ID" value="ENSCMIP00000002091.1"/>
    <property type="gene ID" value="ENSCMIG00000001270.1"/>
</dbReference>
<evidence type="ECO:0000313" key="7">
    <source>
        <dbReference type="Proteomes" id="UP000314986"/>
    </source>
</evidence>
<accession>A0A4W3GFE4</accession>
<feature type="compositionally biased region" description="Basic and acidic residues" evidence="4">
    <location>
        <begin position="13"/>
        <end position="22"/>
    </location>
</feature>
<dbReference type="Proteomes" id="UP000314986">
    <property type="component" value="Unassembled WGS sequence"/>
</dbReference>
<evidence type="ECO:0000256" key="3">
    <source>
        <dbReference type="RuleBase" id="RU102079"/>
    </source>
</evidence>
<organism evidence="6 7">
    <name type="scientific">Callorhinchus milii</name>
    <name type="common">Ghost shark</name>
    <dbReference type="NCBI Taxonomy" id="7868"/>
    <lineage>
        <taxon>Eukaryota</taxon>
        <taxon>Metazoa</taxon>
        <taxon>Chordata</taxon>
        <taxon>Craniata</taxon>
        <taxon>Vertebrata</taxon>
        <taxon>Chondrichthyes</taxon>
        <taxon>Holocephali</taxon>
        <taxon>Chimaeriformes</taxon>
        <taxon>Callorhinchidae</taxon>
        <taxon>Callorhinchus</taxon>
    </lineage>
</organism>
<dbReference type="SUPFAM" id="SSF49899">
    <property type="entry name" value="Concanavalin A-like lectins/glucanases"/>
    <property type="match status" value="1"/>
</dbReference>
<evidence type="ECO:0000256" key="2">
    <source>
        <dbReference type="ARBA" id="ARBA00022734"/>
    </source>
</evidence>
<reference evidence="6" key="5">
    <citation type="submission" date="2025-09" db="UniProtKB">
        <authorList>
            <consortium name="Ensembl"/>
        </authorList>
    </citation>
    <scope>IDENTIFICATION</scope>
</reference>
<dbReference type="SMART" id="SM00908">
    <property type="entry name" value="Gal-bind_lectin"/>
    <property type="match status" value="1"/>
</dbReference>
<dbReference type="GO" id="GO:0030246">
    <property type="term" value="F:carbohydrate binding"/>
    <property type="evidence" value="ECO:0007669"/>
    <property type="project" value="UniProtKB-UniRule"/>
</dbReference>
<reference evidence="7" key="3">
    <citation type="journal article" date="2014" name="Nature">
        <title>Elephant shark genome provides unique insights into gnathostome evolution.</title>
        <authorList>
            <consortium name="International Elephant Shark Genome Sequencing Consortium"/>
            <person name="Venkatesh B."/>
            <person name="Lee A.P."/>
            <person name="Ravi V."/>
            <person name="Maurya A.K."/>
            <person name="Lian M.M."/>
            <person name="Swann J.B."/>
            <person name="Ohta Y."/>
            <person name="Flajnik M.F."/>
            <person name="Sutoh Y."/>
            <person name="Kasahara M."/>
            <person name="Hoon S."/>
            <person name="Gangu V."/>
            <person name="Roy S.W."/>
            <person name="Irimia M."/>
            <person name="Korzh V."/>
            <person name="Kondrychyn I."/>
            <person name="Lim Z.W."/>
            <person name="Tay B.H."/>
            <person name="Tohari S."/>
            <person name="Kong K.W."/>
            <person name="Ho S."/>
            <person name="Lorente-Galdos B."/>
            <person name="Quilez J."/>
            <person name="Marques-Bonet T."/>
            <person name="Raney B.J."/>
            <person name="Ingham P.W."/>
            <person name="Tay A."/>
            <person name="Hillier L.W."/>
            <person name="Minx P."/>
            <person name="Boehm T."/>
            <person name="Wilson R.K."/>
            <person name="Brenner S."/>
            <person name="Warren W.C."/>
        </authorList>
    </citation>
    <scope>NUCLEOTIDE SEQUENCE [LARGE SCALE GENOMIC DNA]</scope>
</reference>
<keyword evidence="7" id="KW-1185">Reference proteome</keyword>
<dbReference type="FunCoup" id="A0A4W3GFE4">
    <property type="interactions" value="52"/>
</dbReference>
<dbReference type="InterPro" id="IPR013320">
    <property type="entry name" value="ConA-like_dom_sf"/>
</dbReference>
<dbReference type="AlphaFoldDB" id="A0A4W3GFE4"/>
<dbReference type="Gene3D" id="2.60.120.200">
    <property type="match status" value="1"/>
</dbReference>
<gene>
    <name evidence="6" type="primary">lgalsla</name>
</gene>
<reference evidence="6" key="4">
    <citation type="submission" date="2025-08" db="UniProtKB">
        <authorList>
            <consortium name="Ensembl"/>
        </authorList>
    </citation>
    <scope>IDENTIFICATION</scope>
</reference>
<dbReference type="GeneTree" id="ENSGT00940000155337"/>
<dbReference type="Pfam" id="PF00337">
    <property type="entry name" value="Gal-bind_lectin"/>
    <property type="match status" value="1"/>
</dbReference>
<feature type="region of interest" description="Disordered" evidence="4">
    <location>
        <begin position="1"/>
        <end position="22"/>
    </location>
</feature>
<reference evidence="7" key="2">
    <citation type="journal article" date="2007" name="PLoS Biol.">
        <title>Survey sequencing and comparative analysis of the elephant shark (Callorhinchus milii) genome.</title>
        <authorList>
            <person name="Venkatesh B."/>
            <person name="Kirkness E.F."/>
            <person name="Loh Y.H."/>
            <person name="Halpern A.L."/>
            <person name="Lee A.P."/>
            <person name="Johnson J."/>
            <person name="Dandona N."/>
            <person name="Viswanathan L.D."/>
            <person name="Tay A."/>
            <person name="Venter J.C."/>
            <person name="Strausberg R.L."/>
            <person name="Brenner S."/>
        </authorList>
    </citation>
    <scope>NUCLEOTIDE SEQUENCE [LARGE SCALE GENOMIC DNA]</scope>
</reference>
<evidence type="ECO:0000259" key="5">
    <source>
        <dbReference type="PROSITE" id="PS51304"/>
    </source>
</evidence>
<dbReference type="InParanoid" id="A0A4W3GFE4"/>
<dbReference type="STRING" id="7868.ENSCMIP00000002091"/>
<reference evidence="7" key="1">
    <citation type="journal article" date="2006" name="Science">
        <title>Ancient noncoding elements conserved in the human genome.</title>
        <authorList>
            <person name="Venkatesh B."/>
            <person name="Kirkness E.F."/>
            <person name="Loh Y.H."/>
            <person name="Halpern A.L."/>
            <person name="Lee A.P."/>
            <person name="Johnson J."/>
            <person name="Dandona N."/>
            <person name="Viswanathan L.D."/>
            <person name="Tay A."/>
            <person name="Venter J.C."/>
            <person name="Strausberg R.L."/>
            <person name="Brenner S."/>
        </authorList>
    </citation>
    <scope>NUCLEOTIDE SEQUENCE [LARGE SCALE GENOMIC DNA]</scope>
</reference>
<sequence length="188" mass="20866">MVGRLGRGMWSRPEPEERRVRAGKEGDNVKVFKYFSPEERCGQHSVSYCRRLLMNSATLEAAERRSLASGSAMGMLETGHLNDSLGSPGQKDISHLNVPFCGTIKGGMRPGKKIVVMGIVDPNPESFEISLCCGDTDVPPADVALDLQARFPDRQFMRNAFVSGEWGEEETPIPYFPFIPDQPFRVSE</sequence>
<dbReference type="PANTHER" id="PTHR11346:SF98">
    <property type="entry name" value="GALECTIN-RELATED PROTEIN"/>
    <property type="match status" value="1"/>
</dbReference>
<evidence type="ECO:0000256" key="1">
    <source>
        <dbReference type="ARBA" id="ARBA00003397"/>
    </source>
</evidence>